<gene>
    <name evidence="2" type="ORF">HMPREF9725_01482</name>
</gene>
<proteinExistence type="predicted"/>
<keyword evidence="1" id="KW-0472">Membrane</keyword>
<accession>M2CCX7</accession>
<dbReference type="EMBL" id="AGDW01000014">
    <property type="protein sequence ID" value="EMB31433.1"/>
    <property type="molecule type" value="Genomic_DNA"/>
</dbReference>
<evidence type="ECO:0000313" key="2">
    <source>
        <dbReference type="EMBL" id="EMB31433.1"/>
    </source>
</evidence>
<reference evidence="2" key="1">
    <citation type="submission" date="2012-01" db="EMBL/GenBank/DDBJ databases">
        <title>The Genome Sequence of Treponema denticola H1-T.</title>
        <authorList>
            <consortium name="The Broad Institute Genome Sequencing Platform"/>
            <person name="Earl A."/>
            <person name="Ward D."/>
            <person name="Feldgarden M."/>
            <person name="Gevers D."/>
            <person name="Blanton J.M."/>
            <person name="Fenno C.J."/>
            <person name="Baranova O.V."/>
            <person name="Mathney J."/>
            <person name="Dewhirst F.E."/>
            <person name="Izard J."/>
            <person name="Young S.K."/>
            <person name="Zeng Q."/>
            <person name="Gargeya S."/>
            <person name="Fitzgerald M."/>
            <person name="Haas B."/>
            <person name="Abouelleil A."/>
            <person name="Alvarado L."/>
            <person name="Arachchi H.M."/>
            <person name="Berlin A."/>
            <person name="Chapman S.B."/>
            <person name="Gearin G."/>
            <person name="Goldberg J."/>
            <person name="Griggs A."/>
            <person name="Gujja S."/>
            <person name="Hansen M."/>
            <person name="Heiman D."/>
            <person name="Howarth C."/>
            <person name="Larimer J."/>
            <person name="Lui A."/>
            <person name="MacDonald P.J.P."/>
            <person name="McCowen C."/>
            <person name="Montmayeur A."/>
            <person name="Murphy C."/>
            <person name="Neiman D."/>
            <person name="Pearson M."/>
            <person name="Priest M."/>
            <person name="Roberts A."/>
            <person name="Saif S."/>
            <person name="Shea T."/>
            <person name="Sisk P."/>
            <person name="Stolte C."/>
            <person name="Sykes S."/>
            <person name="Wortman J."/>
            <person name="Nusbaum C."/>
            <person name="Birren B."/>
        </authorList>
    </citation>
    <scope>NUCLEOTIDE SEQUENCE [LARGE SCALE GENOMIC DNA]</scope>
    <source>
        <strain evidence="2">H1-T</strain>
    </source>
</reference>
<feature type="transmembrane region" description="Helical" evidence="1">
    <location>
        <begin position="12"/>
        <end position="40"/>
    </location>
</feature>
<evidence type="ECO:0000256" key="1">
    <source>
        <dbReference type="SAM" id="Phobius"/>
    </source>
</evidence>
<dbReference type="AlphaFoldDB" id="M2CCX7"/>
<keyword evidence="1" id="KW-0812">Transmembrane</keyword>
<sequence>MKNSYCCVQPNYLFRTAVGVISGTIGVLALVIASTGFVNFKSGIFIQTNRSGNKKNSIPYASVDPGEQYKFIGGK</sequence>
<name>M2CCX7_TREDN</name>
<dbReference type="HOGENOM" id="CLU_2670002_0_0_12"/>
<comment type="caution">
    <text evidence="2">The sequence shown here is derived from an EMBL/GenBank/DDBJ whole genome shotgun (WGS) entry which is preliminary data.</text>
</comment>
<organism evidence="2">
    <name type="scientific">Treponema denticola H1-T</name>
    <dbReference type="NCBI Taxonomy" id="999431"/>
    <lineage>
        <taxon>Bacteria</taxon>
        <taxon>Pseudomonadati</taxon>
        <taxon>Spirochaetota</taxon>
        <taxon>Spirochaetia</taxon>
        <taxon>Spirochaetales</taxon>
        <taxon>Treponemataceae</taxon>
        <taxon>Treponema</taxon>
    </lineage>
</organism>
<protein>
    <submittedName>
        <fullName evidence="2">Uncharacterized protein</fullName>
    </submittedName>
</protein>
<keyword evidence="1" id="KW-1133">Transmembrane helix</keyword>
<dbReference type="Proteomes" id="UP000011708">
    <property type="component" value="Chromosome"/>
</dbReference>
<dbReference type="PATRIC" id="fig|999431.4.peg.1521"/>
<dbReference type="RefSeq" id="WP_002688704.1">
    <property type="nucleotide sequence ID" value="NZ_CM001794.1"/>
</dbReference>